<dbReference type="RefSeq" id="WP_115980241.1">
    <property type="nucleotide sequence ID" value="NZ_QOHR01000014.1"/>
</dbReference>
<dbReference type="OrthoDB" id="9814782at2"/>
<comment type="caution">
    <text evidence="1">The sequence shown here is derived from an EMBL/GenBank/DDBJ whole genome shotgun (WGS) entry which is preliminary data.</text>
</comment>
<dbReference type="EMBL" id="QOHR01000014">
    <property type="protein sequence ID" value="REC56045.1"/>
    <property type="molecule type" value="Genomic_DNA"/>
</dbReference>
<proteinExistence type="predicted"/>
<organism evidence="1 2">
    <name type="scientific">Rhodosalinus sediminis</name>
    <dbReference type="NCBI Taxonomy" id="1940533"/>
    <lineage>
        <taxon>Bacteria</taxon>
        <taxon>Pseudomonadati</taxon>
        <taxon>Pseudomonadota</taxon>
        <taxon>Alphaproteobacteria</taxon>
        <taxon>Rhodobacterales</taxon>
        <taxon>Paracoccaceae</taxon>
        <taxon>Rhodosalinus</taxon>
    </lineage>
</organism>
<dbReference type="AlphaFoldDB" id="A0A3D9BR99"/>
<name>A0A3D9BR99_9RHOB</name>
<evidence type="ECO:0000313" key="2">
    <source>
        <dbReference type="Proteomes" id="UP000257131"/>
    </source>
</evidence>
<dbReference type="Gene3D" id="3.30.1360.120">
    <property type="entry name" value="Probable tRNA modification gtpase trme, domain 1"/>
    <property type="match status" value="1"/>
</dbReference>
<evidence type="ECO:0000313" key="1">
    <source>
        <dbReference type="EMBL" id="REC56045.1"/>
    </source>
</evidence>
<protein>
    <submittedName>
        <fullName evidence="1">Sarcosine oxidase subunit gamma</fullName>
    </submittedName>
</protein>
<accession>A0A3D9BR99</accession>
<sequence length="188" mass="19671">MSEPAPALGGARAEGYVTVAELPPQGMIAVRGDLSEEGESLAQALADATGGELPDVRGMVQTGRVALAWMSPDEVLILCAYADAPELAGALDAALSGAHALVANVSDARAVFELSGARVREVIAKLAPVDVAAFGPGEMRRTRLAQIPAAIWMPEEGRLRLMCFRSVARYAFDLLEKAADEGAEVGWP</sequence>
<dbReference type="Gene3D" id="3.30.70.1520">
    <property type="entry name" value="Heterotetrameric sarcosine oxidase"/>
    <property type="match status" value="1"/>
</dbReference>
<dbReference type="Pfam" id="PF04268">
    <property type="entry name" value="SoxG"/>
    <property type="match status" value="1"/>
</dbReference>
<gene>
    <name evidence="1" type="ORF">DRV84_10510</name>
</gene>
<dbReference type="InterPro" id="IPR027266">
    <property type="entry name" value="TrmE/GcvT-like"/>
</dbReference>
<dbReference type="SUPFAM" id="SSF103025">
    <property type="entry name" value="Folate-binding domain"/>
    <property type="match status" value="1"/>
</dbReference>
<dbReference type="InterPro" id="IPR007375">
    <property type="entry name" value="SoxG"/>
</dbReference>
<reference evidence="1 2" key="1">
    <citation type="journal article" date="2017" name="Int. J. Syst. Evol. Microbiol.">
        <title>Rhodosalinus sediminis gen. nov., sp. nov., isolated from marine saltern.</title>
        <authorList>
            <person name="Guo L.Y."/>
            <person name="Ling S.K."/>
            <person name="Li C.M."/>
            <person name="Chen G.J."/>
            <person name="Du Z.J."/>
        </authorList>
    </citation>
    <scope>NUCLEOTIDE SEQUENCE [LARGE SCALE GENOMIC DNA]</scope>
    <source>
        <strain evidence="1 2">WDN1C137</strain>
    </source>
</reference>
<dbReference type="Proteomes" id="UP000257131">
    <property type="component" value="Unassembled WGS sequence"/>
</dbReference>
<keyword evidence="2" id="KW-1185">Reference proteome</keyword>